<evidence type="ECO:0000256" key="8">
    <source>
        <dbReference type="RuleBase" id="RU363041"/>
    </source>
</evidence>
<keyword evidence="6 8" id="KW-1133">Transmembrane helix</keyword>
<dbReference type="Pfam" id="PF01925">
    <property type="entry name" value="TauE"/>
    <property type="match status" value="1"/>
</dbReference>
<evidence type="ECO:0000256" key="3">
    <source>
        <dbReference type="ARBA" id="ARBA00022448"/>
    </source>
</evidence>
<feature type="transmembrane region" description="Helical" evidence="8">
    <location>
        <begin position="7"/>
        <end position="32"/>
    </location>
</feature>
<evidence type="ECO:0000313" key="9">
    <source>
        <dbReference type="EMBL" id="PSJ36531.1"/>
    </source>
</evidence>
<gene>
    <name evidence="9" type="ORF">C7I55_26045</name>
</gene>
<evidence type="ECO:0000313" key="10">
    <source>
        <dbReference type="Proteomes" id="UP000241167"/>
    </source>
</evidence>
<comment type="similarity">
    <text evidence="2 8">Belongs to the 4-toluene sulfonate uptake permease (TSUP) (TC 2.A.102) family.</text>
</comment>
<feature type="transmembrane region" description="Helical" evidence="8">
    <location>
        <begin position="76"/>
        <end position="94"/>
    </location>
</feature>
<dbReference type="OrthoDB" id="554695at2"/>
<evidence type="ECO:0000256" key="5">
    <source>
        <dbReference type="ARBA" id="ARBA00022692"/>
    </source>
</evidence>
<keyword evidence="10" id="KW-1185">Reference proteome</keyword>
<reference evidence="9 10" key="1">
    <citation type="submission" date="2018-03" db="EMBL/GenBank/DDBJ databases">
        <title>The draft genome of Sphingosinicella sp. GL-C-18.</title>
        <authorList>
            <person name="Liu L."/>
            <person name="Li L."/>
            <person name="Liang L."/>
            <person name="Zhang X."/>
            <person name="Wang T."/>
        </authorList>
    </citation>
    <scope>NUCLEOTIDE SEQUENCE [LARGE SCALE GENOMIC DNA]</scope>
    <source>
        <strain evidence="9 10">GL-C-18</strain>
    </source>
</reference>
<dbReference type="InterPro" id="IPR002781">
    <property type="entry name" value="TM_pro_TauE-like"/>
</dbReference>
<dbReference type="EMBL" id="PXYI01000013">
    <property type="protein sequence ID" value="PSJ36531.1"/>
    <property type="molecule type" value="Genomic_DNA"/>
</dbReference>
<evidence type="ECO:0000256" key="4">
    <source>
        <dbReference type="ARBA" id="ARBA00022475"/>
    </source>
</evidence>
<evidence type="ECO:0000256" key="7">
    <source>
        <dbReference type="ARBA" id="ARBA00023136"/>
    </source>
</evidence>
<comment type="caution">
    <text evidence="9">The sequence shown here is derived from an EMBL/GenBank/DDBJ whole genome shotgun (WGS) entry which is preliminary data.</text>
</comment>
<feature type="transmembrane region" description="Helical" evidence="8">
    <location>
        <begin position="187"/>
        <end position="209"/>
    </location>
</feature>
<feature type="transmembrane region" description="Helical" evidence="8">
    <location>
        <begin position="131"/>
        <end position="150"/>
    </location>
</feature>
<evidence type="ECO:0000256" key="2">
    <source>
        <dbReference type="ARBA" id="ARBA00009142"/>
    </source>
</evidence>
<feature type="transmembrane region" description="Helical" evidence="8">
    <location>
        <begin position="229"/>
        <end position="247"/>
    </location>
</feature>
<name>A0A2P7QEY0_9SPHN</name>
<dbReference type="Proteomes" id="UP000241167">
    <property type="component" value="Unassembled WGS sequence"/>
</dbReference>
<keyword evidence="3" id="KW-0813">Transport</keyword>
<feature type="transmembrane region" description="Helical" evidence="8">
    <location>
        <begin position="156"/>
        <end position="175"/>
    </location>
</feature>
<dbReference type="InterPro" id="IPR052017">
    <property type="entry name" value="TSUP"/>
</dbReference>
<dbReference type="AlphaFoldDB" id="A0A2P7QEY0"/>
<dbReference type="RefSeq" id="WP_106515979.1">
    <property type="nucleotide sequence ID" value="NZ_PXYI01000013.1"/>
</dbReference>
<keyword evidence="4 8" id="KW-1003">Cell membrane</keyword>
<dbReference type="GO" id="GO:0005886">
    <property type="term" value="C:plasma membrane"/>
    <property type="evidence" value="ECO:0007669"/>
    <property type="project" value="UniProtKB-SubCell"/>
</dbReference>
<feature type="transmembrane region" description="Helical" evidence="8">
    <location>
        <begin position="100"/>
        <end position="119"/>
    </location>
</feature>
<keyword evidence="5 8" id="KW-0812">Transmembrane</keyword>
<evidence type="ECO:0000256" key="1">
    <source>
        <dbReference type="ARBA" id="ARBA00004651"/>
    </source>
</evidence>
<evidence type="ECO:0000256" key="6">
    <source>
        <dbReference type="ARBA" id="ARBA00022989"/>
    </source>
</evidence>
<comment type="subcellular location">
    <subcellularLocation>
        <location evidence="1 8">Cell membrane</location>
        <topology evidence="1 8">Multi-pass membrane protein</topology>
    </subcellularLocation>
</comment>
<dbReference type="PANTHER" id="PTHR30269">
    <property type="entry name" value="TRANSMEMBRANE PROTEIN YFCA"/>
    <property type="match status" value="1"/>
</dbReference>
<accession>A0A2P7QEY0</accession>
<protein>
    <recommendedName>
        <fullName evidence="8">Probable membrane transporter protein</fullName>
    </recommendedName>
</protein>
<dbReference type="PANTHER" id="PTHR30269:SF0">
    <property type="entry name" value="MEMBRANE TRANSPORTER PROTEIN YFCA-RELATED"/>
    <property type="match status" value="1"/>
</dbReference>
<sequence length="262" mass="26690">MDLAPDIIAFLIAAAFVAGFIDALAGGGGLITLPALLAAGVPPLAALGTNKLQSSFGTATAFFTFARAGHVDVRRFALPALASFLGSATGAFTVQRIDPSFLAGFIPLLLIAMAIYFLAGPKMRDEDRHTRIGAAGLFLFSAGIGFYDGFFGPGTGSFFTTMLVALAGLGVVRGVAHTKMLNLASNLAGLSAMIVGGHVLWLLGLAMAGASIAGGKAGAHAAMRFGARAVRPLLVCMCLALTVKLLADPANPLRMEIAALLG</sequence>
<organism evidence="9 10">
    <name type="scientific">Allosphingosinicella deserti</name>
    <dbReference type="NCBI Taxonomy" id="2116704"/>
    <lineage>
        <taxon>Bacteria</taxon>
        <taxon>Pseudomonadati</taxon>
        <taxon>Pseudomonadota</taxon>
        <taxon>Alphaproteobacteria</taxon>
        <taxon>Sphingomonadales</taxon>
        <taxon>Sphingomonadaceae</taxon>
        <taxon>Allosphingosinicella</taxon>
    </lineage>
</organism>
<proteinExistence type="inferred from homology"/>
<keyword evidence="7 8" id="KW-0472">Membrane</keyword>